<dbReference type="InterPro" id="IPR006600">
    <property type="entry name" value="HTH_CenpB_DNA-bd_dom"/>
</dbReference>
<dbReference type="Gene3D" id="1.10.10.60">
    <property type="entry name" value="Homeodomain-like"/>
    <property type="match status" value="2"/>
</dbReference>
<dbReference type="PROSITE" id="PS51253">
    <property type="entry name" value="HTH_CENPB"/>
    <property type="match status" value="1"/>
</dbReference>
<dbReference type="Gene3D" id="3.30.420.10">
    <property type="entry name" value="Ribonuclease H-like superfamily/Ribonuclease H"/>
    <property type="match status" value="1"/>
</dbReference>
<name>A0A4Y2MZH8_ARAVE</name>
<evidence type="ECO:0000256" key="1">
    <source>
        <dbReference type="ARBA" id="ARBA00004123"/>
    </source>
</evidence>
<accession>A0A4Y2MZH8</accession>
<evidence type="ECO:0000313" key="5">
    <source>
        <dbReference type="Proteomes" id="UP000499080"/>
    </source>
</evidence>
<keyword evidence="2" id="KW-0238">DNA-binding</keyword>
<evidence type="ECO:0000256" key="2">
    <source>
        <dbReference type="ARBA" id="ARBA00023125"/>
    </source>
</evidence>
<keyword evidence="5" id="KW-1185">Reference proteome</keyword>
<dbReference type="Proteomes" id="UP000499080">
    <property type="component" value="Unassembled WGS sequence"/>
</dbReference>
<dbReference type="PANTHER" id="PTHR19303">
    <property type="entry name" value="TRANSPOSON"/>
    <property type="match status" value="1"/>
</dbReference>
<dbReference type="OrthoDB" id="125347at2759"/>
<dbReference type="InterPro" id="IPR004875">
    <property type="entry name" value="DDE_SF_endonuclease_dom"/>
</dbReference>
<dbReference type="InterPro" id="IPR036397">
    <property type="entry name" value="RNaseH_sf"/>
</dbReference>
<dbReference type="PANTHER" id="PTHR19303:SF27">
    <property type="entry name" value="HTH CENPB-TYPE DOMAIN-CONTAINING PROTEIN"/>
    <property type="match status" value="1"/>
</dbReference>
<evidence type="ECO:0000313" key="4">
    <source>
        <dbReference type="EMBL" id="GBN32123.1"/>
    </source>
</evidence>
<dbReference type="AlphaFoldDB" id="A0A4Y2MZH8"/>
<sequence>MGPKKVSGKVSAQKKMMSIELKHEIIEKNEQGVRVADLARQYGRSTSTICTVLKQKESIKGITPAKGVTIISKLRSSLHEKMEKLLMVWVTEKQLKGDTLTQGIICEKARAIYGDLLNQTPRTSTDEASEDSFKASRGWFDNFRKRTGIHSVVRHGEAASSDVKAAEDYLKTFSELIEANGYIPQQVFNCDETGLFWKKMPNRTYITAEEKIMPGHKPIKDRLTLALCANASGDCKIKHLLVYHSENPRAFKSHKILKEKLQVMWRANPMAWVTRQFFVQWVNLVFGPSAKKYLQENNPPMQALFVLGNAPAHPPNLEDDILEKFKFIKVLYLPPNTTPILQPMDQQVISNFKKLYTKHLFRGCFEVTENTNLTLREYWKDHFNIVVCLRMIDQAWLSVTTRTLTSAWKKLWPESVAERTFEGFEPEVPVEEEIVSLGKSMGLVMNERDVNELIEEHFQELTTEELQELQSQQHSGVLKEIGFEEETEVEDTISTSEIKEILGMWERVSQFVEKKHPENVATRRASQLFNDTCLTHFLSILQGRKKQTSLNSFFNPAKKAKTSEEKSSDKI</sequence>
<dbReference type="InterPro" id="IPR050863">
    <property type="entry name" value="CenT-Element_Derived"/>
</dbReference>
<protein>
    <submittedName>
        <fullName evidence="4">Tigger transposable element-derived protein 1</fullName>
    </submittedName>
</protein>
<gene>
    <name evidence="4" type="primary">TIGD1_16</name>
    <name evidence="4" type="ORF">AVEN_35012_1</name>
</gene>
<dbReference type="InterPro" id="IPR009057">
    <property type="entry name" value="Homeodomain-like_sf"/>
</dbReference>
<dbReference type="Pfam" id="PF03184">
    <property type="entry name" value="DDE_1"/>
    <property type="match status" value="1"/>
</dbReference>
<dbReference type="SUPFAM" id="SSF46689">
    <property type="entry name" value="Homeodomain-like"/>
    <property type="match status" value="2"/>
</dbReference>
<dbReference type="GO" id="GO:0005634">
    <property type="term" value="C:nucleus"/>
    <property type="evidence" value="ECO:0007669"/>
    <property type="project" value="UniProtKB-SubCell"/>
</dbReference>
<organism evidence="4 5">
    <name type="scientific">Araneus ventricosus</name>
    <name type="common">Orbweaver spider</name>
    <name type="synonym">Epeira ventricosa</name>
    <dbReference type="NCBI Taxonomy" id="182803"/>
    <lineage>
        <taxon>Eukaryota</taxon>
        <taxon>Metazoa</taxon>
        <taxon>Ecdysozoa</taxon>
        <taxon>Arthropoda</taxon>
        <taxon>Chelicerata</taxon>
        <taxon>Arachnida</taxon>
        <taxon>Araneae</taxon>
        <taxon>Araneomorphae</taxon>
        <taxon>Entelegynae</taxon>
        <taxon>Araneoidea</taxon>
        <taxon>Araneidae</taxon>
        <taxon>Araneus</taxon>
    </lineage>
</organism>
<feature type="domain" description="HTH CENPB-type" evidence="3">
    <location>
        <begin position="70"/>
        <end position="153"/>
    </location>
</feature>
<comment type="subcellular location">
    <subcellularLocation>
        <location evidence="1">Nucleus</location>
    </subcellularLocation>
</comment>
<reference evidence="4 5" key="1">
    <citation type="journal article" date="2019" name="Sci. Rep.">
        <title>Orb-weaving spider Araneus ventricosus genome elucidates the spidroin gene catalogue.</title>
        <authorList>
            <person name="Kono N."/>
            <person name="Nakamura H."/>
            <person name="Ohtoshi R."/>
            <person name="Moran D.A.P."/>
            <person name="Shinohara A."/>
            <person name="Yoshida Y."/>
            <person name="Fujiwara M."/>
            <person name="Mori M."/>
            <person name="Tomita M."/>
            <person name="Arakawa K."/>
        </authorList>
    </citation>
    <scope>NUCLEOTIDE SEQUENCE [LARGE SCALE GENOMIC DNA]</scope>
</reference>
<comment type="caution">
    <text evidence="4">The sequence shown here is derived from an EMBL/GenBank/DDBJ whole genome shotgun (WGS) entry which is preliminary data.</text>
</comment>
<dbReference type="EMBL" id="BGPR01008187">
    <property type="protein sequence ID" value="GBN32123.1"/>
    <property type="molecule type" value="Genomic_DNA"/>
</dbReference>
<evidence type="ECO:0000259" key="3">
    <source>
        <dbReference type="PROSITE" id="PS51253"/>
    </source>
</evidence>
<dbReference type="Pfam" id="PF03221">
    <property type="entry name" value="HTH_Tnp_Tc5"/>
    <property type="match status" value="1"/>
</dbReference>
<dbReference type="SMART" id="SM00674">
    <property type="entry name" value="CENPB"/>
    <property type="match status" value="1"/>
</dbReference>
<dbReference type="GO" id="GO:0003677">
    <property type="term" value="F:DNA binding"/>
    <property type="evidence" value="ECO:0007669"/>
    <property type="project" value="UniProtKB-KW"/>
</dbReference>
<proteinExistence type="predicted"/>